<dbReference type="PANTHER" id="PTHR43861:SF1">
    <property type="entry name" value="TRANS-ACONITATE 2-METHYLTRANSFERASE"/>
    <property type="match status" value="1"/>
</dbReference>
<accession>A0A1Y0ICS9</accession>
<dbReference type="PANTHER" id="PTHR43861">
    <property type="entry name" value="TRANS-ACONITATE 2-METHYLTRANSFERASE-RELATED"/>
    <property type="match status" value="1"/>
</dbReference>
<organism evidence="1 2">
    <name type="scientific">Oleiphilus messinensis</name>
    <dbReference type="NCBI Taxonomy" id="141451"/>
    <lineage>
        <taxon>Bacteria</taxon>
        <taxon>Pseudomonadati</taxon>
        <taxon>Pseudomonadota</taxon>
        <taxon>Gammaproteobacteria</taxon>
        <taxon>Oceanospirillales</taxon>
        <taxon>Oleiphilaceae</taxon>
        <taxon>Oleiphilus</taxon>
    </lineage>
</organism>
<dbReference type="AlphaFoldDB" id="A0A1Y0ICS9"/>
<dbReference type="KEGG" id="ome:OLMES_4042"/>
<dbReference type="Proteomes" id="UP000196027">
    <property type="component" value="Chromosome"/>
</dbReference>
<dbReference type="Pfam" id="PF13489">
    <property type="entry name" value="Methyltransf_23"/>
    <property type="match status" value="1"/>
</dbReference>
<dbReference type="EMBL" id="CP021425">
    <property type="protein sequence ID" value="ARU58060.1"/>
    <property type="molecule type" value="Genomic_DNA"/>
</dbReference>
<name>A0A1Y0ICS9_9GAMM</name>
<protein>
    <submittedName>
        <fullName evidence="1">Tellurite resistance protein-related protein</fullName>
    </submittedName>
</protein>
<dbReference type="Gene3D" id="3.40.50.150">
    <property type="entry name" value="Vaccinia Virus protein VP39"/>
    <property type="match status" value="1"/>
</dbReference>
<dbReference type="RefSeq" id="WP_198343053.1">
    <property type="nucleotide sequence ID" value="NZ_CP021425.1"/>
</dbReference>
<reference evidence="1 2" key="1">
    <citation type="submission" date="2017-05" db="EMBL/GenBank/DDBJ databases">
        <title>Genomic insights into alkan degradation activity of Oleiphilus messinensis.</title>
        <authorList>
            <person name="Kozyavkin S.A."/>
            <person name="Slesarev A.I."/>
            <person name="Golyshin P.N."/>
            <person name="Korzhenkov A."/>
            <person name="Golyshina O.N."/>
            <person name="Toshchakov S.V."/>
        </authorList>
    </citation>
    <scope>NUCLEOTIDE SEQUENCE [LARGE SCALE GENOMIC DNA]</scope>
    <source>
        <strain evidence="1 2">ME102</strain>
    </source>
</reference>
<keyword evidence="2" id="KW-1185">Reference proteome</keyword>
<proteinExistence type="predicted"/>
<evidence type="ECO:0000313" key="1">
    <source>
        <dbReference type="EMBL" id="ARU58060.1"/>
    </source>
</evidence>
<sequence>MNHNQPDTSDVIQNSTTDEYYNQHAGEFFETTVKLDMSATIHEFSAHLPENAHILDAGCGSGRDSKLLIELGYNVTAFDASSKLARLASEYLGQPVLTCTFSQFKSNNQFDGIWACASLLHIPAPDMSQTLCHLSQYLKPEGVFYASFKYGSEDICKDGRNFTNCTESRLADFVQETQLSIIKTWKTPDTRPERVDEYWLNALLRKNGSPTSP</sequence>
<dbReference type="SUPFAM" id="SSF53335">
    <property type="entry name" value="S-adenosyl-L-methionine-dependent methyltransferases"/>
    <property type="match status" value="1"/>
</dbReference>
<dbReference type="InterPro" id="IPR029063">
    <property type="entry name" value="SAM-dependent_MTases_sf"/>
</dbReference>
<dbReference type="CDD" id="cd02440">
    <property type="entry name" value="AdoMet_MTases"/>
    <property type="match status" value="1"/>
</dbReference>
<evidence type="ECO:0000313" key="2">
    <source>
        <dbReference type="Proteomes" id="UP000196027"/>
    </source>
</evidence>
<gene>
    <name evidence="1" type="ORF">OLMES_4042</name>
</gene>